<keyword evidence="4" id="KW-0418">Kinase</keyword>
<keyword evidence="2" id="KW-0808">Transferase</keyword>
<sequence>MSQEVDPDEDLHLLTVLRRDPTLRASLDRLPEAHPATEPGALLHLLRAVIDRESGESLGVEMTASNVVKGLLEEGPAYRCGIMLLDVVVGVNGTGLGMRRVVDVIGAAGTPLAFTLVRVEEREELWEDDIIDHPSHTPYLQTPVMASPPTMLLIEGESYQLLDPDGPPPDFAAVAMRDKARATVRQTDGRDIDACARAMREAKFWRMLSRPTVDRCESILGFFGQQLVAGSLYTVTEPWVGNLAAISAAQPDKMTPPTVRGIAIDLFRGLAHMHTVCKLVHCNLRLDKLVLCAGGAWKIYGMSSVARLTGVRVSVAAALDAAGGKRVPYAALAPELALPEGEAQVGTPVDLWSAGLLLARLLKGTEPSFTQPTELPLPTELRGGSDLCGGMLCDAVALCLETQPQNRPTAEELAAYLSNGTTEQSGDFADLRLHVQVRRDAKGLGVGVTSSNVIQSLSAGHVLQVGDQILGVDGERLAGRHLSQVLASSQAVYDFEVMRSDHVVGMTLRKVPPDHPILRPRARIDLLRVDLVRDSAGLGLDLSPSNVVRDISRGGASERTGLLQPGDVIIAVDDEPLGAKSVAEAHISHGPETSLTIFRAEPLRVSSISLAPPPFLRLHLESDASSTARSSPAPELDPPPATLPTSTATAAREPATTPAPTLGPTRALPPIVILPTAPRGAGSAGGGPDLPGGGTGPTDSELLDFFLELQGFDRISILSMYQSNKASAKAALCAAEAEAESRRSELGLPPLAGRATEAPTLSPPRSSNGGVGGGGGASESGSLPKSGGLSHLLRLPVDNDFEPAPLEEQEGEAAAAEAEAGEEPLALRIQRLLAQSSDQLESPATELTSGEAEAAAGATGTPVLANAVAATGSLSADASEQRF</sequence>
<dbReference type="SUPFAM" id="SSF50156">
    <property type="entry name" value="PDZ domain-like"/>
    <property type="match status" value="3"/>
</dbReference>
<dbReference type="GO" id="GO:0005524">
    <property type="term" value="F:ATP binding"/>
    <property type="evidence" value="ECO:0007669"/>
    <property type="project" value="UniProtKB-KW"/>
</dbReference>
<dbReference type="InterPro" id="IPR050660">
    <property type="entry name" value="NEK_Ser/Thr_kinase"/>
</dbReference>
<feature type="compositionally biased region" description="Gly residues" evidence="6">
    <location>
        <begin position="769"/>
        <end position="778"/>
    </location>
</feature>
<dbReference type="SMART" id="SM00220">
    <property type="entry name" value="S_TKc"/>
    <property type="match status" value="1"/>
</dbReference>
<feature type="domain" description="PDZ" evidence="8">
    <location>
        <begin position="434"/>
        <end position="501"/>
    </location>
</feature>
<dbReference type="EC" id="2.7.11.1" evidence="1"/>
<organism evidence="9">
    <name type="scientific">Emiliania huxleyi</name>
    <name type="common">Coccolithophore</name>
    <name type="synonym">Pontosphaera huxleyi</name>
    <dbReference type="NCBI Taxonomy" id="2903"/>
    <lineage>
        <taxon>Eukaryota</taxon>
        <taxon>Haptista</taxon>
        <taxon>Haptophyta</taxon>
        <taxon>Prymnesiophyceae</taxon>
        <taxon>Isochrysidales</taxon>
        <taxon>Noelaerhabdaceae</taxon>
        <taxon>Emiliania</taxon>
    </lineage>
</organism>
<dbReference type="SUPFAM" id="SSF56112">
    <property type="entry name" value="Protein kinase-like (PK-like)"/>
    <property type="match status" value="1"/>
</dbReference>
<dbReference type="EMBL" id="HBIR01024427">
    <property type="protein sequence ID" value="CAE0551389.1"/>
    <property type="molecule type" value="Transcribed_RNA"/>
</dbReference>
<evidence type="ECO:0000256" key="1">
    <source>
        <dbReference type="ARBA" id="ARBA00012513"/>
    </source>
</evidence>
<dbReference type="Pfam" id="PF00595">
    <property type="entry name" value="PDZ"/>
    <property type="match status" value="1"/>
</dbReference>
<feature type="region of interest" description="Disordered" evidence="6">
    <location>
        <begin position="623"/>
        <end position="699"/>
    </location>
</feature>
<feature type="region of interest" description="Disordered" evidence="6">
    <location>
        <begin position="837"/>
        <end position="858"/>
    </location>
</feature>
<dbReference type="Gene3D" id="1.10.510.10">
    <property type="entry name" value="Transferase(Phosphotransferase) domain 1"/>
    <property type="match status" value="1"/>
</dbReference>
<feature type="domain" description="PDZ" evidence="8">
    <location>
        <begin position="47"/>
        <end position="120"/>
    </location>
</feature>
<evidence type="ECO:0000256" key="4">
    <source>
        <dbReference type="ARBA" id="ARBA00022777"/>
    </source>
</evidence>
<evidence type="ECO:0000259" key="7">
    <source>
        <dbReference type="PROSITE" id="PS50011"/>
    </source>
</evidence>
<name>A0A7S3SD84_EMIHU</name>
<evidence type="ECO:0000256" key="5">
    <source>
        <dbReference type="ARBA" id="ARBA00022840"/>
    </source>
</evidence>
<dbReference type="InterPro" id="IPR036034">
    <property type="entry name" value="PDZ_sf"/>
</dbReference>
<dbReference type="Gene3D" id="2.30.42.10">
    <property type="match status" value="2"/>
</dbReference>
<keyword evidence="5" id="KW-0067">ATP-binding</keyword>
<feature type="compositionally biased region" description="Low complexity" evidence="6">
    <location>
        <begin position="643"/>
        <end position="681"/>
    </location>
</feature>
<dbReference type="InterPro" id="IPR000719">
    <property type="entry name" value="Prot_kinase_dom"/>
</dbReference>
<feature type="domain" description="PDZ" evidence="8">
    <location>
        <begin position="528"/>
        <end position="601"/>
    </location>
</feature>
<keyword evidence="3" id="KW-0547">Nucleotide-binding</keyword>
<accession>A0A7S3SD84</accession>
<feature type="compositionally biased region" description="Acidic residues" evidence="6">
    <location>
        <begin position="799"/>
        <end position="811"/>
    </location>
</feature>
<evidence type="ECO:0000256" key="3">
    <source>
        <dbReference type="ARBA" id="ARBA00022741"/>
    </source>
</evidence>
<feature type="compositionally biased region" description="Low complexity" evidence="6">
    <location>
        <begin position="812"/>
        <end position="822"/>
    </location>
</feature>
<evidence type="ECO:0000256" key="2">
    <source>
        <dbReference type="ARBA" id="ARBA00022679"/>
    </source>
</evidence>
<dbReference type="InterPro" id="IPR011009">
    <property type="entry name" value="Kinase-like_dom_sf"/>
</dbReference>
<protein>
    <recommendedName>
        <fullName evidence="1">non-specific serine/threonine protein kinase</fullName>
        <ecNumber evidence="1">2.7.11.1</ecNumber>
    </recommendedName>
</protein>
<evidence type="ECO:0000259" key="8">
    <source>
        <dbReference type="PROSITE" id="PS50106"/>
    </source>
</evidence>
<evidence type="ECO:0000256" key="6">
    <source>
        <dbReference type="SAM" id="MobiDB-lite"/>
    </source>
</evidence>
<feature type="compositionally biased region" description="Low complexity" evidence="6">
    <location>
        <begin position="844"/>
        <end position="858"/>
    </location>
</feature>
<dbReference type="AlphaFoldDB" id="A0A7S3SD84"/>
<dbReference type="PANTHER" id="PTHR43671">
    <property type="entry name" value="SERINE/THREONINE-PROTEIN KINASE NEK"/>
    <property type="match status" value="1"/>
</dbReference>
<dbReference type="SMART" id="SM00228">
    <property type="entry name" value="PDZ"/>
    <property type="match status" value="3"/>
</dbReference>
<dbReference type="InterPro" id="IPR001478">
    <property type="entry name" value="PDZ"/>
</dbReference>
<evidence type="ECO:0000313" key="9">
    <source>
        <dbReference type="EMBL" id="CAE0551389.1"/>
    </source>
</evidence>
<dbReference type="PANTHER" id="PTHR43671:SF13">
    <property type="entry name" value="SERINE_THREONINE-PROTEIN KINASE NEK2"/>
    <property type="match status" value="1"/>
</dbReference>
<dbReference type="PROSITE" id="PS50106">
    <property type="entry name" value="PDZ"/>
    <property type="match status" value="3"/>
</dbReference>
<feature type="region of interest" description="Disordered" evidence="6">
    <location>
        <begin position="742"/>
        <end position="822"/>
    </location>
</feature>
<proteinExistence type="predicted"/>
<dbReference type="PROSITE" id="PS50011">
    <property type="entry name" value="PROTEIN_KINASE_DOM"/>
    <property type="match status" value="1"/>
</dbReference>
<dbReference type="GO" id="GO:0004674">
    <property type="term" value="F:protein serine/threonine kinase activity"/>
    <property type="evidence" value="ECO:0007669"/>
    <property type="project" value="UniProtKB-EC"/>
</dbReference>
<reference evidence="9" key="1">
    <citation type="submission" date="2021-01" db="EMBL/GenBank/DDBJ databases">
        <authorList>
            <person name="Corre E."/>
            <person name="Pelletier E."/>
            <person name="Niang G."/>
            <person name="Scheremetjew M."/>
            <person name="Finn R."/>
            <person name="Kale V."/>
            <person name="Holt S."/>
            <person name="Cochrane G."/>
            <person name="Meng A."/>
            <person name="Brown T."/>
            <person name="Cohen L."/>
        </authorList>
    </citation>
    <scope>NUCLEOTIDE SEQUENCE</scope>
    <source>
        <strain evidence="9">379</strain>
    </source>
</reference>
<feature type="compositionally biased region" description="Gly residues" evidence="6">
    <location>
        <begin position="682"/>
        <end position="696"/>
    </location>
</feature>
<feature type="domain" description="Protein kinase" evidence="7">
    <location>
        <begin position="99"/>
        <end position="417"/>
    </location>
</feature>
<gene>
    <name evidence="9" type="ORF">EHUX00137_LOCUS18735</name>
</gene>